<dbReference type="Proteomes" id="UP001156398">
    <property type="component" value="Unassembled WGS sequence"/>
</dbReference>
<protein>
    <submittedName>
        <fullName evidence="4">Trypsin-like peptidase domain-containing protein</fullName>
    </submittedName>
</protein>
<feature type="chain" id="PRO_5045644084" evidence="3">
    <location>
        <begin position="27"/>
        <end position="330"/>
    </location>
</feature>
<evidence type="ECO:0000313" key="4">
    <source>
        <dbReference type="EMBL" id="MDI5966085.1"/>
    </source>
</evidence>
<proteinExistence type="predicted"/>
<dbReference type="PANTHER" id="PTHR15462">
    <property type="entry name" value="SERINE PROTEASE"/>
    <property type="match status" value="1"/>
</dbReference>
<sequence length="330" mass="33527">MRRSGRLTGLALACVTAVVLSCAAPASPARPVASRARRAARSRTEGPPTGSTRPRPAPAPPADPGAADRAGGANPVGDVWPADGAVPADGQGPADAGGPAATARWLPPAPRFPAQFRVGAVFGTTGRAHHYCTGSVIDSPRRDLVITAAHCVHDGTGGGYRGDLAFSPGLRAGGDEPAGRWRVRTALAAPSWVAAADPSADVAFLVVEPLDGERIEDAVGGNPIVFDHPQGGPVQLIGYPSDQDAPVICDGAARRSGLTQLRVYCPGFTGGTSGSPWLSGVEGGSRTTGSGSVIGVIGGYQEGGSTSDVSYSSYFDARVRALYEQAVRES</sequence>
<accession>A0ABT6W6R7</accession>
<dbReference type="SUPFAM" id="SSF50494">
    <property type="entry name" value="Trypsin-like serine proteases"/>
    <property type="match status" value="1"/>
</dbReference>
<dbReference type="Pfam" id="PF13365">
    <property type="entry name" value="Trypsin_2"/>
    <property type="match status" value="1"/>
</dbReference>
<evidence type="ECO:0000256" key="1">
    <source>
        <dbReference type="ARBA" id="ARBA00022729"/>
    </source>
</evidence>
<feature type="compositionally biased region" description="Low complexity" evidence="2">
    <location>
        <begin position="64"/>
        <end position="73"/>
    </location>
</feature>
<dbReference type="PANTHER" id="PTHR15462:SF8">
    <property type="entry name" value="SERINE PROTEASE"/>
    <property type="match status" value="1"/>
</dbReference>
<dbReference type="Gene3D" id="2.40.10.10">
    <property type="entry name" value="Trypsin-like serine proteases"/>
    <property type="match status" value="2"/>
</dbReference>
<dbReference type="PROSITE" id="PS51257">
    <property type="entry name" value="PROKAR_LIPOPROTEIN"/>
    <property type="match status" value="1"/>
</dbReference>
<feature type="signal peptide" evidence="3">
    <location>
        <begin position="1"/>
        <end position="26"/>
    </location>
</feature>
<reference evidence="4 5" key="1">
    <citation type="submission" date="2023-05" db="EMBL/GenBank/DDBJ databases">
        <title>Streptantibioticus silvisoli sp. nov., acidotolerant actinomycetes 1 from pine litter.</title>
        <authorList>
            <person name="Swiecimska M."/>
            <person name="Golinska P."/>
            <person name="Sangal V."/>
            <person name="Wachnowicz B."/>
            <person name="Goodfellow M."/>
        </authorList>
    </citation>
    <scope>NUCLEOTIDE SEQUENCE [LARGE SCALE GENOMIC DNA]</scope>
    <source>
        <strain evidence="4 5">SL54</strain>
    </source>
</reference>
<dbReference type="InterPro" id="IPR043504">
    <property type="entry name" value="Peptidase_S1_PA_chymotrypsin"/>
</dbReference>
<evidence type="ECO:0000313" key="5">
    <source>
        <dbReference type="Proteomes" id="UP001156398"/>
    </source>
</evidence>
<gene>
    <name evidence="4" type="ORF">POF43_025715</name>
</gene>
<feature type="compositionally biased region" description="Low complexity" evidence="2">
    <location>
        <begin position="81"/>
        <end position="103"/>
    </location>
</feature>
<dbReference type="InterPro" id="IPR050966">
    <property type="entry name" value="Glutamyl_endopeptidase"/>
</dbReference>
<dbReference type="InterPro" id="IPR018114">
    <property type="entry name" value="TRYPSIN_HIS"/>
</dbReference>
<organism evidence="4 5">
    <name type="scientific">Streptantibioticus silvisoli</name>
    <dbReference type="NCBI Taxonomy" id="2705255"/>
    <lineage>
        <taxon>Bacteria</taxon>
        <taxon>Bacillati</taxon>
        <taxon>Actinomycetota</taxon>
        <taxon>Actinomycetes</taxon>
        <taxon>Kitasatosporales</taxon>
        <taxon>Streptomycetaceae</taxon>
        <taxon>Streptantibioticus</taxon>
    </lineage>
</organism>
<keyword evidence="1 3" id="KW-0732">Signal</keyword>
<comment type="caution">
    <text evidence="4">The sequence shown here is derived from an EMBL/GenBank/DDBJ whole genome shotgun (WGS) entry which is preliminary data.</text>
</comment>
<dbReference type="PROSITE" id="PS00134">
    <property type="entry name" value="TRYPSIN_HIS"/>
    <property type="match status" value="1"/>
</dbReference>
<name>A0ABT6W6R7_9ACTN</name>
<dbReference type="EMBL" id="JAAGKO020000045">
    <property type="protein sequence ID" value="MDI5966085.1"/>
    <property type="molecule type" value="Genomic_DNA"/>
</dbReference>
<feature type="region of interest" description="Disordered" evidence="2">
    <location>
        <begin position="26"/>
        <end position="103"/>
    </location>
</feature>
<keyword evidence="5" id="KW-1185">Reference proteome</keyword>
<evidence type="ECO:0000256" key="2">
    <source>
        <dbReference type="SAM" id="MobiDB-lite"/>
    </source>
</evidence>
<evidence type="ECO:0000256" key="3">
    <source>
        <dbReference type="SAM" id="SignalP"/>
    </source>
</evidence>
<dbReference type="InterPro" id="IPR009003">
    <property type="entry name" value="Peptidase_S1_PA"/>
</dbReference>